<feature type="transmembrane region" description="Helical" evidence="8">
    <location>
        <begin position="530"/>
        <end position="548"/>
    </location>
</feature>
<dbReference type="GO" id="GO:0005886">
    <property type="term" value="C:plasma membrane"/>
    <property type="evidence" value="ECO:0007669"/>
    <property type="project" value="UniProtKB-SubCell"/>
</dbReference>
<evidence type="ECO:0000256" key="6">
    <source>
        <dbReference type="ARBA" id="ARBA00022989"/>
    </source>
</evidence>
<evidence type="ECO:0000256" key="1">
    <source>
        <dbReference type="ARBA" id="ARBA00004651"/>
    </source>
</evidence>
<keyword evidence="3 10" id="KW-0328">Glycosyltransferase</keyword>
<keyword evidence="4 10" id="KW-0808">Transferase</keyword>
<feature type="transmembrane region" description="Helical" evidence="8">
    <location>
        <begin position="322"/>
        <end position="349"/>
    </location>
</feature>
<dbReference type="PANTHER" id="PTHR33908:SF11">
    <property type="entry name" value="MEMBRANE PROTEIN"/>
    <property type="match status" value="1"/>
</dbReference>
<evidence type="ECO:0000313" key="11">
    <source>
        <dbReference type="Proteomes" id="UP001208131"/>
    </source>
</evidence>
<keyword evidence="2" id="KW-1003">Cell membrane</keyword>
<dbReference type="Proteomes" id="UP001208131">
    <property type="component" value="Unassembled WGS sequence"/>
</dbReference>
<keyword evidence="5 8" id="KW-0812">Transmembrane</keyword>
<feature type="transmembrane region" description="Helical" evidence="8">
    <location>
        <begin position="268"/>
        <end position="287"/>
    </location>
</feature>
<protein>
    <submittedName>
        <fullName evidence="10">Glycosyltransferase family 39 protein</fullName>
        <ecNumber evidence="10">2.4.-.-</ecNumber>
    </submittedName>
</protein>
<evidence type="ECO:0000256" key="3">
    <source>
        <dbReference type="ARBA" id="ARBA00022676"/>
    </source>
</evidence>
<feature type="transmembrane region" description="Helical" evidence="8">
    <location>
        <begin position="560"/>
        <end position="582"/>
    </location>
</feature>
<feature type="transmembrane region" description="Helical" evidence="8">
    <location>
        <begin position="500"/>
        <end position="518"/>
    </location>
</feature>
<proteinExistence type="predicted"/>
<accession>A0AAE3LK70</accession>
<feature type="transmembrane region" description="Helical" evidence="8">
    <location>
        <begin position="361"/>
        <end position="380"/>
    </location>
</feature>
<gene>
    <name evidence="10" type="ORF">OCV57_05705</name>
</gene>
<keyword evidence="6 8" id="KW-1133">Transmembrane helix</keyword>
<comment type="subcellular location">
    <subcellularLocation>
        <location evidence="1">Cell membrane</location>
        <topology evidence="1">Multi-pass membrane protein</topology>
    </subcellularLocation>
</comment>
<feature type="transmembrane region" description="Helical" evidence="8">
    <location>
        <begin position="467"/>
        <end position="488"/>
    </location>
</feature>
<evidence type="ECO:0000259" key="9">
    <source>
        <dbReference type="Pfam" id="PF13231"/>
    </source>
</evidence>
<dbReference type="EMBL" id="JAOQJZ010000004">
    <property type="protein sequence ID" value="MCU6705417.1"/>
    <property type="molecule type" value="Genomic_DNA"/>
</dbReference>
<keyword evidence="7 8" id="KW-0472">Membrane</keyword>
<evidence type="ECO:0000313" key="10">
    <source>
        <dbReference type="EMBL" id="MCU6705417.1"/>
    </source>
</evidence>
<dbReference type="Pfam" id="PF13231">
    <property type="entry name" value="PMT_2"/>
    <property type="match status" value="1"/>
</dbReference>
<evidence type="ECO:0000256" key="8">
    <source>
        <dbReference type="SAM" id="Phobius"/>
    </source>
</evidence>
<evidence type="ECO:0000256" key="7">
    <source>
        <dbReference type="ARBA" id="ARBA00023136"/>
    </source>
</evidence>
<feature type="transmembrane region" description="Helical" evidence="8">
    <location>
        <begin position="233"/>
        <end position="256"/>
    </location>
</feature>
<dbReference type="GO" id="GO:0016763">
    <property type="term" value="F:pentosyltransferase activity"/>
    <property type="evidence" value="ECO:0007669"/>
    <property type="project" value="TreeGrafter"/>
</dbReference>
<feature type="transmembrane region" description="Helical" evidence="8">
    <location>
        <begin position="118"/>
        <end position="137"/>
    </location>
</feature>
<evidence type="ECO:0000256" key="4">
    <source>
        <dbReference type="ARBA" id="ARBA00022679"/>
    </source>
</evidence>
<name>A0AAE3LK70_9FIRM</name>
<feature type="transmembrane region" description="Helical" evidence="8">
    <location>
        <begin position="149"/>
        <end position="166"/>
    </location>
</feature>
<dbReference type="InterPro" id="IPR050297">
    <property type="entry name" value="LipidA_mod_glycosyltrf_83"/>
</dbReference>
<feature type="transmembrane region" description="Helical" evidence="8">
    <location>
        <begin position="61"/>
        <end position="80"/>
    </location>
</feature>
<comment type="caution">
    <text evidence="10">The sequence shown here is derived from an EMBL/GenBank/DDBJ whole genome shotgun (WGS) entry which is preliminary data.</text>
</comment>
<evidence type="ECO:0000256" key="2">
    <source>
        <dbReference type="ARBA" id="ARBA00022475"/>
    </source>
</evidence>
<dbReference type="PANTHER" id="PTHR33908">
    <property type="entry name" value="MANNOSYLTRANSFERASE YKCB-RELATED"/>
    <property type="match status" value="1"/>
</dbReference>
<feature type="domain" description="Glycosyltransferase RgtA/B/C/D-like" evidence="9">
    <location>
        <begin position="249"/>
        <end position="372"/>
    </location>
</feature>
<sequence>MNKKKGGLLLSLRKDMNRRAISDRRLEANFRTLSRHPYIVAAFICLALTGFGSYSYKFLNGVIVCGFFMIIEFFYLRRFLKQLDDSGKHTAGSVLTFAGKTLLTLAAVNYFVHTQYKAAFICFAGLCVVLVMYVVLLNNDKKFHDRVTCLALAGAGFVLRYSYVFMSDIYTRQNDVWYFGGEGGHAGYIEYIYNNHALPNFDPTTLWQYYHPPLHHIICAVWLKFCTSVGIEYYMACEAIQALTLFYVCAVTITVYKILRLFDLKGKALTIPFGMCCMYPYLVLMSGGINNDPLMLCFTVGAIYCVLKWYREQTAKNIVKAALCIGLGMMTKISVGLIAPAVAILFFVALVQNRKNMANRLGQMCLFGVICCPLGLWWSVRNYLRFGIKPNYVPSLSNADVQYIGDLTAKHRLTDFSFSQIKIVFEQWGGESYKEYNPTIAMLKNSIFGEGINETFFPENAMLVPYALFWIALVLAVIAFIAMLIVLFVKTDNARFTEKLMLTVVYATILGNYYNFCIRYPFICTMNFRYIIPCMLIGLINIGLFTDLCNRSEKAPCKAIVSTLSYLSSAFIVLSYITYFFVASTNG</sequence>
<dbReference type="AlphaFoldDB" id="A0AAE3LK70"/>
<reference evidence="10 11" key="1">
    <citation type="journal article" date="2021" name="ISME Commun">
        <title>Automated analysis of genomic sequences facilitates high-throughput and comprehensive description of bacteria.</title>
        <authorList>
            <person name="Hitch T.C.A."/>
        </authorList>
    </citation>
    <scope>NUCLEOTIDE SEQUENCE [LARGE SCALE GENOMIC DNA]</scope>
    <source>
        <strain evidence="10 11">Sanger_31</strain>
    </source>
</reference>
<dbReference type="GO" id="GO:0009103">
    <property type="term" value="P:lipopolysaccharide biosynthetic process"/>
    <property type="evidence" value="ECO:0007669"/>
    <property type="project" value="UniProtKB-ARBA"/>
</dbReference>
<dbReference type="RefSeq" id="WP_267300751.1">
    <property type="nucleotide sequence ID" value="NZ_JAOQJZ010000004.1"/>
</dbReference>
<feature type="transmembrane region" description="Helical" evidence="8">
    <location>
        <begin position="92"/>
        <end position="112"/>
    </location>
</feature>
<feature type="transmembrane region" description="Helical" evidence="8">
    <location>
        <begin position="38"/>
        <end position="55"/>
    </location>
</feature>
<evidence type="ECO:0000256" key="5">
    <source>
        <dbReference type="ARBA" id="ARBA00022692"/>
    </source>
</evidence>
<dbReference type="InterPro" id="IPR038731">
    <property type="entry name" value="RgtA/B/C-like"/>
</dbReference>
<dbReference type="EC" id="2.4.-.-" evidence="10"/>
<keyword evidence="11" id="KW-1185">Reference proteome</keyword>
<organism evidence="10 11">
    <name type="scientific">Hominimerdicola aceti</name>
    <dbReference type="NCBI Taxonomy" id="2981726"/>
    <lineage>
        <taxon>Bacteria</taxon>
        <taxon>Bacillati</taxon>
        <taxon>Bacillota</taxon>
        <taxon>Clostridia</taxon>
        <taxon>Eubacteriales</taxon>
        <taxon>Oscillospiraceae</taxon>
        <taxon>Hominimerdicola</taxon>
    </lineage>
</organism>